<keyword evidence="2 5" id="KW-0808">Transferase</keyword>
<dbReference type="InterPro" id="IPR050179">
    <property type="entry name" value="Trans_hexapeptide_repeat"/>
</dbReference>
<evidence type="ECO:0000256" key="2">
    <source>
        <dbReference type="ARBA" id="ARBA00022679"/>
    </source>
</evidence>
<reference evidence="5 6" key="1">
    <citation type="submission" date="2020-08" db="EMBL/GenBank/DDBJ databases">
        <title>Genomic Encyclopedia of Type Strains, Phase IV (KMG-IV): sequencing the most valuable type-strain genomes for metagenomic binning, comparative biology and taxonomic classification.</title>
        <authorList>
            <person name="Goeker M."/>
        </authorList>
    </citation>
    <scope>NUCLEOTIDE SEQUENCE [LARGE SCALE GENOMIC DNA]</scope>
    <source>
        <strain evidence="5 6">DSM 26575</strain>
    </source>
</reference>
<evidence type="ECO:0000256" key="1">
    <source>
        <dbReference type="ARBA" id="ARBA00007274"/>
    </source>
</evidence>
<dbReference type="InterPro" id="IPR011004">
    <property type="entry name" value="Trimer_LpxA-like_sf"/>
</dbReference>
<sequence>MIVDVTNDLFHHVAVRGINLRPGAYDFSGKVEIEPPVLLTEECIFRHDATVGAFTYSWSRLRNIRTVGRYCSIARNVTLGEAEHPMTRVSTSSFTYDAAFIWAGFTAGNESGFVPTPVPTQDKPLLIEIGNDVWIGIGAYIRAGVKIGHGAVIGAHAVVVKDVPPYAVVVGNPGKIVKYRFARDVIERLLASEWWQYTYTDFAGMTLTDPEIFLDELEHKVKAGSIRPYAPEAVNPAVVLAKGMMQAAE</sequence>
<dbReference type="GO" id="GO:0016746">
    <property type="term" value="F:acyltransferase activity"/>
    <property type="evidence" value="ECO:0007669"/>
    <property type="project" value="UniProtKB-KW"/>
</dbReference>
<dbReference type="AlphaFoldDB" id="A0A7W6D084"/>
<proteinExistence type="inferred from homology"/>
<dbReference type="Pfam" id="PF00132">
    <property type="entry name" value="Hexapep"/>
    <property type="match status" value="1"/>
</dbReference>
<dbReference type="CDD" id="cd03349">
    <property type="entry name" value="LbH_XAT"/>
    <property type="match status" value="1"/>
</dbReference>
<dbReference type="Gene3D" id="2.160.10.10">
    <property type="entry name" value="Hexapeptide repeat proteins"/>
    <property type="match status" value="1"/>
</dbReference>
<comment type="similarity">
    <text evidence="1">Belongs to the transferase hexapeptide repeat family.</text>
</comment>
<dbReference type="PROSITE" id="PS00101">
    <property type="entry name" value="HEXAPEP_TRANSFERASES"/>
    <property type="match status" value="1"/>
</dbReference>
<evidence type="ECO:0000313" key="6">
    <source>
        <dbReference type="Proteomes" id="UP000582090"/>
    </source>
</evidence>
<evidence type="ECO:0000313" key="5">
    <source>
        <dbReference type="EMBL" id="MBB3966860.1"/>
    </source>
</evidence>
<keyword evidence="4" id="KW-0012">Acyltransferase</keyword>
<accession>A0A7W6D084</accession>
<dbReference type="InterPro" id="IPR001451">
    <property type="entry name" value="Hexapep"/>
</dbReference>
<dbReference type="Proteomes" id="UP000582090">
    <property type="component" value="Unassembled WGS sequence"/>
</dbReference>
<protein>
    <submittedName>
        <fullName evidence="5">Acetyltransferase-like isoleucine patch superfamily enzyme</fullName>
    </submittedName>
</protein>
<organism evidence="5 6">
    <name type="scientific">Rhizobium metallidurans</name>
    <dbReference type="NCBI Taxonomy" id="1265931"/>
    <lineage>
        <taxon>Bacteria</taxon>
        <taxon>Pseudomonadati</taxon>
        <taxon>Pseudomonadota</taxon>
        <taxon>Alphaproteobacteria</taxon>
        <taxon>Hyphomicrobiales</taxon>
        <taxon>Rhizobiaceae</taxon>
        <taxon>Rhizobium/Agrobacterium group</taxon>
        <taxon>Rhizobium</taxon>
    </lineage>
</organism>
<dbReference type="RefSeq" id="WP_183902326.1">
    <property type="nucleotide sequence ID" value="NZ_JACIDW010000024.1"/>
</dbReference>
<keyword evidence="6" id="KW-1185">Reference proteome</keyword>
<evidence type="ECO:0000256" key="4">
    <source>
        <dbReference type="ARBA" id="ARBA00023315"/>
    </source>
</evidence>
<name>A0A7W6D084_9HYPH</name>
<dbReference type="SUPFAM" id="SSF51161">
    <property type="entry name" value="Trimeric LpxA-like enzymes"/>
    <property type="match status" value="1"/>
</dbReference>
<dbReference type="PANTHER" id="PTHR43300:SF11">
    <property type="entry name" value="ACETYLTRANSFERASE RV3034C-RELATED"/>
    <property type="match status" value="1"/>
</dbReference>
<dbReference type="InterPro" id="IPR018357">
    <property type="entry name" value="Hexapep_transf_CS"/>
</dbReference>
<dbReference type="PANTHER" id="PTHR43300">
    <property type="entry name" value="ACETYLTRANSFERASE"/>
    <property type="match status" value="1"/>
</dbReference>
<comment type="caution">
    <text evidence="5">The sequence shown here is derived from an EMBL/GenBank/DDBJ whole genome shotgun (WGS) entry which is preliminary data.</text>
</comment>
<evidence type="ECO:0000256" key="3">
    <source>
        <dbReference type="ARBA" id="ARBA00022737"/>
    </source>
</evidence>
<dbReference type="EMBL" id="JACIDW010000024">
    <property type="protein sequence ID" value="MBB3966860.1"/>
    <property type="molecule type" value="Genomic_DNA"/>
</dbReference>
<keyword evidence="3" id="KW-0677">Repeat</keyword>
<gene>
    <name evidence="5" type="ORF">GGQ67_004553</name>
</gene>